<name>A0AAJ4T6V9_9BURK</name>
<reference evidence="1 2" key="1">
    <citation type="submission" date="2021-03" db="EMBL/GenBank/DDBJ databases">
        <title>Draft genome sequence of Janthinobacterium sp. strain PLB02 isolated from infected primmorphs (Lubomirskia baicalensis).</title>
        <authorList>
            <person name="Chernogor L.I."/>
            <person name="Belikov S.I."/>
            <person name="Petrushin I.S."/>
        </authorList>
    </citation>
    <scope>NUCLEOTIDE SEQUENCE [LARGE SCALE GENOMIC DNA]</scope>
    <source>
        <strain evidence="1 2">PLB02</strain>
    </source>
</reference>
<sequence>MTHPLKKVSVVDLQTAFAEAVEKLTDRKCSIEIREIDFQEPAGDRAVLSMQFKFVLDLKDCETPF</sequence>
<accession>A0AAJ4T6V9</accession>
<protein>
    <submittedName>
        <fullName evidence="1">Uncharacterized protein</fullName>
    </submittedName>
</protein>
<gene>
    <name evidence="1" type="ORF">J3P46_08590</name>
</gene>
<dbReference type="Proteomes" id="UP000662821">
    <property type="component" value="Chromosome"/>
</dbReference>
<organism evidence="1 2">
    <name type="scientific">Janthinobacterium lividum</name>
    <dbReference type="NCBI Taxonomy" id="29581"/>
    <lineage>
        <taxon>Bacteria</taxon>
        <taxon>Pseudomonadati</taxon>
        <taxon>Pseudomonadota</taxon>
        <taxon>Betaproteobacteria</taxon>
        <taxon>Burkholderiales</taxon>
        <taxon>Oxalobacteraceae</taxon>
        <taxon>Janthinobacterium</taxon>
    </lineage>
</organism>
<dbReference type="RefSeq" id="WP_151093338.1">
    <property type="nucleotide sequence ID" value="NZ_CP071520.1"/>
</dbReference>
<dbReference type="EMBL" id="CP071520">
    <property type="protein sequence ID" value="QSX97953.1"/>
    <property type="molecule type" value="Genomic_DNA"/>
</dbReference>
<evidence type="ECO:0000313" key="2">
    <source>
        <dbReference type="Proteomes" id="UP000662821"/>
    </source>
</evidence>
<evidence type="ECO:0000313" key="1">
    <source>
        <dbReference type="EMBL" id="QSX97953.1"/>
    </source>
</evidence>
<proteinExistence type="predicted"/>
<dbReference type="AlphaFoldDB" id="A0AAJ4T6V9"/>